<accession>A0AAD3HCV6</accession>
<gene>
    <name evidence="2" type="ORF">CTEN210_15416</name>
</gene>
<sequence>MKFRDLCLVALFSLQGQVEGFASFKPNSLSKISTGNSVSFVLKAGTLIDSGDIDVEEEDGNSKKVVDDFLAKIEEDDEEAEEAILDEEEMSEQDIMDRDMMNKAIQQANSSGGERGSHSPFPKPICGAVIATSTGKVLGAGRSTYEKDAVVAAIENAGLTATPLSEWCVNWPSNKQLRSDIRDSTLYITLEPSSLRQGQSLPPIIELIHMSGIPRVVIGSPDPIPEQASKGAASLHSNGLEVKMGVELDSCEGLIPEYKGLITSKLQRMARKHFDKFGRPLGFLHCSVVDSNDVEAYARNGNSFGKDFGGKHLSFREVGSYELAPPPESVWANNEQNDDDENTFTEIDDFFGLDEEEEEKTNPMMPWYEQVDAVAATFPREGHGPQDDQSVKARLNGLKWLATSGENLPANVERILVLDATDLKDLPVSNDDPNLPEGVDVEAFWKSSGRKPSRVLLRSGDNAQAIAAATAAAAAAEKASKAAEAARFAIASGEAEAAAEAALQCQEAAMEATKVLQEEMKTSQDLRQRLVKMGAKVEVISGREPIHVMNYLGKRNGYKSVVWRAGCWGSRGVDAIMRGAFQWVSAHLAVDAVGGKFWQLMLAERAIQAACGPENKVKVLAEQEDFSLEYCDDENGDCELNVNGRPIRHIRLDCRVLVHDEARPHEYVLTKTAPVHEKLKTDAPWFF</sequence>
<comment type="caution">
    <text evidence="2">The sequence shown here is derived from an EMBL/GenBank/DDBJ whole genome shotgun (WGS) entry which is preliminary data.</text>
</comment>
<evidence type="ECO:0000313" key="2">
    <source>
        <dbReference type="EMBL" id="GFH58940.1"/>
    </source>
</evidence>
<reference evidence="2 3" key="1">
    <citation type="journal article" date="2021" name="Sci. Rep.">
        <title>The genome of the diatom Chaetoceros tenuissimus carries an ancient integrated fragment of an extant virus.</title>
        <authorList>
            <person name="Hongo Y."/>
            <person name="Kimura K."/>
            <person name="Takaki Y."/>
            <person name="Yoshida Y."/>
            <person name="Baba S."/>
            <person name="Kobayashi G."/>
            <person name="Nagasaki K."/>
            <person name="Hano T."/>
            <person name="Tomaru Y."/>
        </authorList>
    </citation>
    <scope>NUCLEOTIDE SEQUENCE [LARGE SCALE GENOMIC DNA]</scope>
    <source>
        <strain evidence="2 3">NIES-3715</strain>
    </source>
</reference>
<dbReference type="EMBL" id="BLLK01000062">
    <property type="protein sequence ID" value="GFH58940.1"/>
    <property type="molecule type" value="Genomic_DNA"/>
</dbReference>
<name>A0AAD3HCV6_9STRA</name>
<feature type="chain" id="PRO_5041981716" description="CMP/dCMP-type deaminase domain-containing protein" evidence="1">
    <location>
        <begin position="21"/>
        <end position="687"/>
    </location>
</feature>
<dbReference type="GO" id="GO:0003824">
    <property type="term" value="F:catalytic activity"/>
    <property type="evidence" value="ECO:0007669"/>
    <property type="project" value="InterPro"/>
</dbReference>
<dbReference type="AlphaFoldDB" id="A0AAD3HCV6"/>
<evidence type="ECO:0008006" key="4">
    <source>
        <dbReference type="Google" id="ProtNLM"/>
    </source>
</evidence>
<protein>
    <recommendedName>
        <fullName evidence="4">CMP/dCMP-type deaminase domain-containing protein</fullName>
    </recommendedName>
</protein>
<dbReference type="Gene3D" id="3.40.140.10">
    <property type="entry name" value="Cytidine Deaminase, domain 2"/>
    <property type="match status" value="1"/>
</dbReference>
<keyword evidence="1" id="KW-0732">Signal</keyword>
<keyword evidence="3" id="KW-1185">Reference proteome</keyword>
<proteinExistence type="predicted"/>
<organism evidence="2 3">
    <name type="scientific">Chaetoceros tenuissimus</name>
    <dbReference type="NCBI Taxonomy" id="426638"/>
    <lineage>
        <taxon>Eukaryota</taxon>
        <taxon>Sar</taxon>
        <taxon>Stramenopiles</taxon>
        <taxon>Ochrophyta</taxon>
        <taxon>Bacillariophyta</taxon>
        <taxon>Coscinodiscophyceae</taxon>
        <taxon>Chaetocerotophycidae</taxon>
        <taxon>Chaetocerotales</taxon>
        <taxon>Chaetocerotaceae</taxon>
        <taxon>Chaetoceros</taxon>
    </lineage>
</organism>
<dbReference type="SUPFAM" id="SSF53927">
    <property type="entry name" value="Cytidine deaminase-like"/>
    <property type="match status" value="1"/>
</dbReference>
<feature type="signal peptide" evidence="1">
    <location>
        <begin position="1"/>
        <end position="20"/>
    </location>
</feature>
<evidence type="ECO:0000256" key="1">
    <source>
        <dbReference type="SAM" id="SignalP"/>
    </source>
</evidence>
<dbReference type="Proteomes" id="UP001054902">
    <property type="component" value="Unassembled WGS sequence"/>
</dbReference>
<evidence type="ECO:0000313" key="3">
    <source>
        <dbReference type="Proteomes" id="UP001054902"/>
    </source>
</evidence>
<dbReference type="InterPro" id="IPR016193">
    <property type="entry name" value="Cytidine_deaminase-like"/>
</dbReference>